<keyword evidence="5" id="KW-1185">Reference proteome</keyword>
<dbReference type="PANTHER" id="PTHR21240:SF28">
    <property type="entry name" value="ISO-OROTATE DECARBOXYLASE (EUROFUNG)"/>
    <property type="match status" value="1"/>
</dbReference>
<dbReference type="Proteomes" id="UP000621266">
    <property type="component" value="Unassembled WGS sequence"/>
</dbReference>
<dbReference type="InterPro" id="IPR006680">
    <property type="entry name" value="Amidohydro-rel"/>
</dbReference>
<dbReference type="PANTHER" id="PTHR21240">
    <property type="entry name" value="2-AMINO-3-CARBOXYLMUCONATE-6-SEMIALDEHYDE DECARBOXYLASE"/>
    <property type="match status" value="1"/>
</dbReference>
<dbReference type="InterPro" id="IPR032465">
    <property type="entry name" value="ACMSD"/>
</dbReference>
<dbReference type="EMBL" id="WHPN01000314">
    <property type="protein sequence ID" value="KAF4407475.1"/>
    <property type="molecule type" value="Genomic_DNA"/>
</dbReference>
<evidence type="ECO:0000256" key="1">
    <source>
        <dbReference type="ARBA" id="ARBA00023239"/>
    </source>
</evidence>
<sequence length="332" mass="35230">MIIDIHSHVAHPGLLARYPMPPSLGDIVKLIEVKAAVGIAMTIVGSPTGAATMAPVPGLDTFAQDPGELRAFHEWLAGTVQRHREQLRAYVWCNAFGDDKELAAAAEALGEDAFVGLIANTSVRGEYLDSPKADSFFAMAAELDVPVLLHPGSGPAAAQGVTDYGLVEMVGRYCDVTMGVAAIVLSGRLERHPGLKLVAASSGGALGLLPGRLDLAWRPRHWDAADGPATAKAPPPGLHRAPRTKTRPSELLRRVYVDTTAEGPFPLAFNLEAFGPDRILFGTDAPPVPVDHREKIRAVEALPLTADQREAVFHRTAADLFGLDDTDTGGTP</sequence>
<protein>
    <submittedName>
        <fullName evidence="4">Amidohydrolase</fullName>
    </submittedName>
</protein>
<comment type="caution">
    <text evidence="4">The sequence shown here is derived from an EMBL/GenBank/DDBJ whole genome shotgun (WGS) entry which is preliminary data.</text>
</comment>
<feature type="region of interest" description="Disordered" evidence="2">
    <location>
        <begin position="224"/>
        <end position="245"/>
    </location>
</feature>
<reference evidence="4 5" key="1">
    <citation type="submission" date="2019-10" db="EMBL/GenBank/DDBJ databases">
        <title>Streptomyces tenebrisbrunneis sp.nov., an endogenous actinomycete isolated from of Lycium ruthenicum.</title>
        <authorList>
            <person name="Ma L."/>
        </authorList>
    </citation>
    <scope>NUCLEOTIDE SEQUENCE [LARGE SCALE GENOMIC DNA]</scope>
    <source>
        <strain evidence="4 5">TRM 66187</strain>
    </source>
</reference>
<gene>
    <name evidence="4" type="ORF">GCU69_19440</name>
</gene>
<dbReference type="Gene3D" id="3.20.20.140">
    <property type="entry name" value="Metal-dependent hydrolases"/>
    <property type="match status" value="1"/>
</dbReference>
<evidence type="ECO:0000259" key="3">
    <source>
        <dbReference type="Pfam" id="PF04909"/>
    </source>
</evidence>
<name>A0ABQ7FF74_9ACTN</name>
<organism evidence="4 5">
    <name type="scientific">Streptomyces lycii</name>
    <dbReference type="NCBI Taxonomy" id="2654337"/>
    <lineage>
        <taxon>Bacteria</taxon>
        <taxon>Bacillati</taxon>
        <taxon>Actinomycetota</taxon>
        <taxon>Actinomycetes</taxon>
        <taxon>Kitasatosporales</taxon>
        <taxon>Streptomycetaceae</taxon>
        <taxon>Streptomyces</taxon>
    </lineage>
</organism>
<proteinExistence type="predicted"/>
<evidence type="ECO:0000256" key="2">
    <source>
        <dbReference type="SAM" id="MobiDB-lite"/>
    </source>
</evidence>
<dbReference type="Pfam" id="PF04909">
    <property type="entry name" value="Amidohydro_2"/>
    <property type="match status" value="1"/>
</dbReference>
<evidence type="ECO:0000313" key="4">
    <source>
        <dbReference type="EMBL" id="KAF4407475.1"/>
    </source>
</evidence>
<dbReference type="RefSeq" id="WP_098753856.1">
    <property type="nucleotide sequence ID" value="NZ_WHPN01000314.1"/>
</dbReference>
<feature type="domain" description="Amidohydrolase-related" evidence="3">
    <location>
        <begin position="45"/>
        <end position="323"/>
    </location>
</feature>
<keyword evidence="1" id="KW-0456">Lyase</keyword>
<dbReference type="SUPFAM" id="SSF51556">
    <property type="entry name" value="Metallo-dependent hydrolases"/>
    <property type="match status" value="1"/>
</dbReference>
<evidence type="ECO:0000313" key="5">
    <source>
        <dbReference type="Proteomes" id="UP000621266"/>
    </source>
</evidence>
<accession>A0ABQ7FF74</accession>
<dbReference type="InterPro" id="IPR032466">
    <property type="entry name" value="Metal_Hydrolase"/>
</dbReference>